<evidence type="ECO:0000313" key="4">
    <source>
        <dbReference type="Proteomes" id="UP000099188"/>
    </source>
</evidence>
<dbReference type="GeneID" id="935593"/>
<evidence type="ECO:0000313" key="3">
    <source>
        <dbReference type="EMBL" id="QXV67756.1"/>
    </source>
</evidence>
<keyword evidence="1" id="KW-0812">Transmembrane</keyword>
<proteinExistence type="predicted"/>
<accession>Q8QS83</accession>
<dbReference type="KEGG" id="vg:935593"/>
<sequence>MRGDAVSILIVEDLDLPSFGSFNASHAYYSFRVLRGIFYVTVVVWVLMWIKLLRDNFF</sequence>
<evidence type="ECO:0000256" key="1">
    <source>
        <dbReference type="SAM" id="Phobius"/>
    </source>
</evidence>
<keyword evidence="1" id="KW-0472">Membrane</keyword>
<dbReference type="Pfam" id="PF08196">
    <property type="entry name" value="UL2"/>
    <property type="match status" value="1"/>
</dbReference>
<dbReference type="EMBL" id="AF480884">
    <property type="protein sequence ID" value="AAM00654.1"/>
    <property type="molecule type" value="Genomic_DNA"/>
</dbReference>
<name>Q8QS83_9BETA</name>
<dbReference type="OrthoDB" id="40124at10239"/>
<gene>
    <name evidence="2" type="primary">UL2</name>
    <name evidence="2" type="ORF">CCMVgp006</name>
</gene>
<reference evidence="2 4" key="1">
    <citation type="journal article" date="2003" name="J. Gen. Virol.">
        <title>The human cytomegalovirus genome revisited: comparison with the chimpanzee cytomegalovirus genome.</title>
        <authorList>
            <person name="Davison A.J."/>
            <person name="Dolan A."/>
            <person name="Akter P."/>
            <person name="Addison C."/>
            <person name="Dargan D.J."/>
            <person name="Alcendor D.J."/>
            <person name="McGeoch D.J."/>
            <person name="Hayward G.S."/>
        </authorList>
    </citation>
    <scope>NUCLEOTIDE SEQUENCE [LARGE SCALE GENOMIC DNA]</scope>
    <source>
        <strain evidence="2">Heberling</strain>
    </source>
</reference>
<keyword evidence="1" id="KW-1133">Transmembrane helix</keyword>
<dbReference type="EMBL" id="MZ151943">
    <property type="protein sequence ID" value="QXV67756.1"/>
    <property type="molecule type" value="Genomic_DNA"/>
</dbReference>
<evidence type="ECO:0000313" key="2">
    <source>
        <dbReference type="EMBL" id="AAM00654.1"/>
    </source>
</evidence>
<dbReference type="Proteomes" id="UP000099188">
    <property type="component" value="Segment"/>
</dbReference>
<protein>
    <submittedName>
        <fullName evidence="2">Protein UL2</fullName>
    </submittedName>
</protein>
<dbReference type="RefSeq" id="NP_612648.1">
    <property type="nucleotide sequence ID" value="NC_003521.1"/>
</dbReference>
<keyword evidence="4" id="KW-1185">Reference proteome</keyword>
<organism evidence="2 4">
    <name type="scientific">Panine betaherpesvirus 2</name>
    <name type="common">Chimpanzee cytomegalovirus</name>
    <dbReference type="NCBI Taxonomy" id="188763"/>
    <lineage>
        <taxon>Viruses</taxon>
        <taxon>Duplodnaviria</taxon>
        <taxon>Heunggongvirae</taxon>
        <taxon>Peploviricota</taxon>
        <taxon>Herviviricetes</taxon>
        <taxon>Herpesvirales</taxon>
        <taxon>Orthoherpesviridae</taxon>
        <taxon>Betaherpesvirinae</taxon>
        <taxon>Cytomegalovirus</taxon>
        <taxon>Cytomegalovirus paninebeta2</taxon>
    </lineage>
</organism>
<feature type="transmembrane region" description="Helical" evidence="1">
    <location>
        <begin position="36"/>
        <end position="53"/>
    </location>
</feature>
<dbReference type="InterPro" id="IPR013269">
    <property type="entry name" value="Herpes_UL2"/>
</dbReference>
<reference evidence="3" key="2">
    <citation type="submission" date="2021-05" db="EMBL/GenBank/DDBJ databases">
        <title>Cloning and multi-omic analysis of chimpanzee cytomegalovirus: a resource for comparative functional genomics.</title>
        <authorList>
            <person name="Phan Q.V."/>
        </authorList>
    </citation>
    <scope>NUCLEOTIDE SEQUENCE</scope>
    <source>
        <strain evidence="3">Heberling</strain>
    </source>
</reference>